<reference evidence="3 4" key="1">
    <citation type="submission" date="2021-05" db="EMBL/GenBank/DDBJ databases">
        <title>A Polyphasic approach of four new species of the genus Ohtaekwangia: Ohtaekwangia histidinii sp. nov., Ohtaekwangia cretensis sp. nov., Ohtaekwangia indiensis sp. nov., Ohtaekwangia reichenbachii sp. nov. from diverse environment.</title>
        <authorList>
            <person name="Octaviana S."/>
        </authorList>
    </citation>
    <scope>NUCLEOTIDE SEQUENCE [LARGE SCALE GENOMIC DNA]</scope>
    <source>
        <strain evidence="3 4">PWU5</strain>
    </source>
</reference>
<feature type="transmembrane region" description="Helical" evidence="1">
    <location>
        <begin position="400"/>
        <end position="421"/>
    </location>
</feature>
<keyword evidence="4" id="KW-1185">Reference proteome</keyword>
<evidence type="ECO:0000256" key="1">
    <source>
        <dbReference type="SAM" id="Phobius"/>
    </source>
</evidence>
<dbReference type="EMBL" id="JAHESE010000017">
    <property type="protein sequence ID" value="MBT1709892.1"/>
    <property type="molecule type" value="Genomic_DNA"/>
</dbReference>
<evidence type="ECO:0000313" key="4">
    <source>
        <dbReference type="Proteomes" id="UP001319080"/>
    </source>
</evidence>
<keyword evidence="1" id="KW-1133">Transmembrane helix</keyword>
<accession>A0AAP2E1G8</accession>
<protein>
    <submittedName>
        <fullName evidence="3">CHASE2 domain-containing protein</fullName>
    </submittedName>
</protein>
<dbReference type="InterPro" id="IPR007890">
    <property type="entry name" value="CHASE2"/>
</dbReference>
<dbReference type="SMART" id="SM01080">
    <property type="entry name" value="CHASE2"/>
    <property type="match status" value="1"/>
</dbReference>
<feature type="transmembrane region" description="Helical" evidence="1">
    <location>
        <begin position="343"/>
        <end position="361"/>
    </location>
</feature>
<organism evidence="3 4">
    <name type="scientific">Dawidia cretensis</name>
    <dbReference type="NCBI Taxonomy" id="2782350"/>
    <lineage>
        <taxon>Bacteria</taxon>
        <taxon>Pseudomonadati</taxon>
        <taxon>Bacteroidota</taxon>
        <taxon>Cytophagia</taxon>
        <taxon>Cytophagales</taxon>
        <taxon>Chryseotaleaceae</taxon>
        <taxon>Dawidia</taxon>
    </lineage>
</organism>
<dbReference type="Proteomes" id="UP001319080">
    <property type="component" value="Unassembled WGS sequence"/>
</dbReference>
<comment type="caution">
    <text evidence="3">The sequence shown here is derived from an EMBL/GenBank/DDBJ whole genome shotgun (WGS) entry which is preliminary data.</text>
</comment>
<dbReference type="RefSeq" id="WP_254085470.1">
    <property type="nucleotide sequence ID" value="NZ_JAHESE010000017.1"/>
</dbReference>
<evidence type="ECO:0000313" key="3">
    <source>
        <dbReference type="EMBL" id="MBT1709892.1"/>
    </source>
</evidence>
<keyword evidence="1" id="KW-0472">Membrane</keyword>
<dbReference type="AlphaFoldDB" id="A0AAP2E1G8"/>
<evidence type="ECO:0000259" key="2">
    <source>
        <dbReference type="SMART" id="SM01080"/>
    </source>
</evidence>
<feature type="transmembrane region" description="Helical" evidence="1">
    <location>
        <begin position="373"/>
        <end position="394"/>
    </location>
</feature>
<name>A0AAP2E1G8_9BACT</name>
<feature type="domain" description="CHASE2" evidence="2">
    <location>
        <begin position="44"/>
        <end position="357"/>
    </location>
</feature>
<keyword evidence="1" id="KW-0812">Transmembrane</keyword>
<dbReference type="Pfam" id="PF05226">
    <property type="entry name" value="CHASE2"/>
    <property type="match status" value="1"/>
</dbReference>
<sequence>MRKFWSDSLIATIFVFLVLLAVREVSQFNIFNVFDPLGKALGDMELTDITFSNLRLEVPPPDENITIVNIGNLTRGEIAQQIRAISRFKPKVIGIDVFFGCGKCFDGHIDSVCCPLAYDTLSNLMLADAIAEAGNVVLVTKLLRSSKLLAQYGDVARFDSLQHTDTLIRRNAFEGFANLETDAEHQEDLKTCRRLNPSMKMEGGKTELAFSTRIAMLYDSAKTMHFLDRGNHSEVINYRGNVPDPYKASAPEFSSRYTYLDWYNPFDTTSFLPSIIKDRIVLFGFMGNDMLDTSWDDKFITPLNKQFAGKTRPDMYGVVVHANVISMILDEAYIDELEAWQEYAIAILVCFLNVVLFTYINRKIPVWFDALSILVQLAQFLVCTFLMIYALYWFNFKLNLTYTLAALAVVGTCFELYHSVVRAGLSAIKTRGWFTIKKEGV</sequence>
<proteinExistence type="predicted"/>
<gene>
    <name evidence="3" type="ORF">KK062_16725</name>
</gene>